<keyword evidence="2" id="KW-1185">Reference proteome</keyword>
<comment type="caution">
    <text evidence="1">The sequence shown here is derived from an EMBL/GenBank/DDBJ whole genome shotgun (WGS) entry which is preliminary data.</text>
</comment>
<organism evidence="1 2">
    <name type="scientific">Euphydryas editha</name>
    <name type="common">Edith's checkerspot</name>
    <dbReference type="NCBI Taxonomy" id="104508"/>
    <lineage>
        <taxon>Eukaryota</taxon>
        <taxon>Metazoa</taxon>
        <taxon>Ecdysozoa</taxon>
        <taxon>Arthropoda</taxon>
        <taxon>Hexapoda</taxon>
        <taxon>Insecta</taxon>
        <taxon>Pterygota</taxon>
        <taxon>Neoptera</taxon>
        <taxon>Endopterygota</taxon>
        <taxon>Lepidoptera</taxon>
        <taxon>Glossata</taxon>
        <taxon>Ditrysia</taxon>
        <taxon>Papilionoidea</taxon>
        <taxon>Nymphalidae</taxon>
        <taxon>Nymphalinae</taxon>
        <taxon>Euphydryas</taxon>
    </lineage>
</organism>
<evidence type="ECO:0000313" key="1">
    <source>
        <dbReference type="EMBL" id="CAH2083773.1"/>
    </source>
</evidence>
<gene>
    <name evidence="1" type="ORF">EEDITHA_LOCUS411</name>
</gene>
<dbReference type="EMBL" id="CAKOGL010000001">
    <property type="protein sequence ID" value="CAH2083773.1"/>
    <property type="molecule type" value="Genomic_DNA"/>
</dbReference>
<reference evidence="1" key="1">
    <citation type="submission" date="2022-03" db="EMBL/GenBank/DDBJ databases">
        <authorList>
            <person name="Tunstrom K."/>
        </authorList>
    </citation>
    <scope>NUCLEOTIDE SEQUENCE</scope>
</reference>
<evidence type="ECO:0000313" key="2">
    <source>
        <dbReference type="Proteomes" id="UP001153954"/>
    </source>
</evidence>
<protein>
    <submittedName>
        <fullName evidence="1">Uncharacterized protein</fullName>
    </submittedName>
</protein>
<dbReference type="Proteomes" id="UP001153954">
    <property type="component" value="Unassembled WGS sequence"/>
</dbReference>
<sequence>MNTGADIYKKRIRHRSSGGLRKYSTGIKCQNQANKVRKILSNQPKQILGTLRRPDDTFTGSPEGAERLLSETHFPDCEIMQHMEWTEESTNASEEN</sequence>
<proteinExistence type="predicted"/>
<dbReference type="AlphaFoldDB" id="A0AAU9T9W0"/>
<accession>A0AAU9T9W0</accession>
<name>A0AAU9T9W0_EUPED</name>